<dbReference type="SUPFAM" id="SSF53056">
    <property type="entry name" value="beta-carbonic anhydrase, cab"/>
    <property type="match status" value="1"/>
</dbReference>
<evidence type="ECO:0000256" key="1">
    <source>
        <dbReference type="ARBA" id="ARBA00006217"/>
    </source>
</evidence>
<comment type="catalytic activity">
    <reaction evidence="8 10">
        <text>hydrogencarbonate + H(+) = CO2 + H2O</text>
        <dbReference type="Rhea" id="RHEA:10748"/>
        <dbReference type="ChEBI" id="CHEBI:15377"/>
        <dbReference type="ChEBI" id="CHEBI:15378"/>
        <dbReference type="ChEBI" id="CHEBI:16526"/>
        <dbReference type="ChEBI" id="CHEBI:17544"/>
        <dbReference type="EC" id="4.2.1.1"/>
    </reaction>
</comment>
<dbReference type="Gene3D" id="3.40.1050.10">
    <property type="entry name" value="Carbonic anhydrase"/>
    <property type="match status" value="1"/>
</dbReference>
<dbReference type="EC" id="4.2.1.1" evidence="2 10"/>
<dbReference type="EMBL" id="CU329671">
    <property type="protein sequence ID" value="CAK9840824.1"/>
    <property type="molecule type" value="Genomic_DNA"/>
</dbReference>
<dbReference type="KEGG" id="spo:2541362"/>
<dbReference type="Proteomes" id="UP000002485">
    <property type="component" value="Chromosome II"/>
</dbReference>
<proteinExistence type="inferred from homology"/>
<dbReference type="InterPro" id="IPR001765">
    <property type="entry name" value="Carbonic_anhydrase"/>
</dbReference>
<protein>
    <recommendedName>
        <fullName evidence="3 10">Carbonic anhydrase</fullName>
        <ecNumber evidence="2 10">4.2.1.1</ecNumber>
    </recommendedName>
    <alternativeName>
        <fullName evidence="7 10">Carbonate dehydratase</fullName>
    </alternativeName>
</protein>
<dbReference type="GeneID" id="2541362"/>
<evidence type="ECO:0000256" key="6">
    <source>
        <dbReference type="ARBA" id="ARBA00023239"/>
    </source>
</evidence>
<comment type="similarity">
    <text evidence="1 10">Belongs to the beta-class carbonic anhydrase family.</text>
</comment>
<keyword evidence="6 10" id="KW-0456">Lyase</keyword>
<reference evidence="11 12" key="1">
    <citation type="journal article" date="2002" name="Nature">
        <title>The genome sequence of Schizosaccharomyces pombe.</title>
        <authorList>
            <person name="Wood V."/>
            <person name="Gwilliam R."/>
            <person name="Rajandream M.A."/>
            <person name="Lyne M."/>
            <person name="Lyne R."/>
            <person name="Stewart A."/>
            <person name="Sgouros J."/>
            <person name="Peat N."/>
            <person name="Hayles J."/>
            <person name="Baker S."/>
            <person name="Basham D."/>
            <person name="Bowman S."/>
            <person name="Brooks K."/>
            <person name="Brown D."/>
            <person name="Brown S."/>
            <person name="Chillingworth T."/>
            <person name="Churcher C."/>
            <person name="Collins M."/>
            <person name="Connor R."/>
            <person name="Cronin A."/>
            <person name="Davis P."/>
            <person name="Feltwell T."/>
            <person name="Fraser A."/>
            <person name="Gentles S."/>
            <person name="Goble A."/>
            <person name="Hamlin N."/>
            <person name="Harris D."/>
            <person name="Hidalgo J."/>
            <person name="Hodgson G."/>
            <person name="Holroyd S."/>
            <person name="Hornsby T."/>
            <person name="Howarth S."/>
            <person name="Huckle E.J."/>
            <person name="Hunt S."/>
            <person name="Jagels K."/>
            <person name="James K."/>
            <person name="Jones L."/>
            <person name="Jones M."/>
            <person name="Leather S."/>
            <person name="McDonald S."/>
            <person name="McLean J."/>
            <person name="Mooney P."/>
            <person name="Moule S."/>
            <person name="Mungall K."/>
            <person name="Murphy L."/>
            <person name="Niblett D."/>
            <person name="Odell C."/>
            <person name="Oliver K."/>
            <person name="O'Neil S."/>
            <person name="Pearson D."/>
            <person name="Quail M.A."/>
            <person name="Rabbinowitsch E."/>
            <person name="Rutherford K."/>
            <person name="Rutter S."/>
            <person name="Saunders D."/>
            <person name="Seeger K."/>
            <person name="Sharp S."/>
            <person name="Skelton J."/>
            <person name="Simmonds M."/>
            <person name="Squares R."/>
            <person name="Squares S."/>
            <person name="Stevens K."/>
            <person name="Taylor K."/>
            <person name="Taylor R.G."/>
            <person name="Tivey A."/>
            <person name="Walsh S."/>
            <person name="Warren T."/>
            <person name="Whitehead S."/>
            <person name="Woodward J."/>
            <person name="Volckaert G."/>
            <person name="Aert R."/>
            <person name="Robben J."/>
            <person name="Grymonprez B."/>
            <person name="Weltjens I."/>
            <person name="Vanstreels E."/>
            <person name="Rieger M."/>
            <person name="Schafer M."/>
            <person name="Muller-Auer S."/>
            <person name="Gabel C."/>
            <person name="Fuchs M."/>
            <person name="Dusterhoft A."/>
            <person name="Fritzc C."/>
            <person name="Holzer E."/>
            <person name="Moestl D."/>
            <person name="Hilbert H."/>
            <person name="Borzym K."/>
            <person name="Langer I."/>
            <person name="Beck A."/>
            <person name="Lehrach H."/>
            <person name="Reinhardt R."/>
            <person name="Pohl T.M."/>
            <person name="Eger P."/>
            <person name="Zimmermann W."/>
            <person name="Wedler H."/>
            <person name="Wambutt R."/>
            <person name="Purnelle B."/>
            <person name="Goffeau A."/>
            <person name="Cadieu E."/>
            <person name="Dreano S."/>
            <person name="Gloux S."/>
            <person name="Lelaure V."/>
            <person name="Mottier S."/>
            <person name="Galibert F."/>
            <person name="Aves S.J."/>
            <person name="Xiang Z."/>
            <person name="Hunt C."/>
            <person name="Moore K."/>
            <person name="Hurst S.M."/>
            <person name="Lucas M."/>
            <person name="Rochet M."/>
            <person name="Gaillardin C."/>
            <person name="Tallada V.A."/>
            <person name="Garzon A."/>
            <person name="Thode G."/>
            <person name="Daga R.R."/>
            <person name="Cruzado L."/>
            <person name="Jimenez J."/>
            <person name="Sanchez M."/>
            <person name="del Rey F."/>
            <person name="Benito J."/>
            <person name="Dominguez A."/>
            <person name="Revuelta J.L."/>
            <person name="Moreno S."/>
            <person name="Armstrong J."/>
            <person name="Forsburg S.L."/>
            <person name="Cerutti L."/>
            <person name="Lowe T."/>
            <person name="McCombie W.R."/>
            <person name="Paulsen I."/>
            <person name="Potashkin J."/>
            <person name="Shpakovski G.V."/>
            <person name="Ussery D."/>
            <person name="Barrell B.G."/>
            <person name="Nurse P."/>
        </authorList>
    </citation>
    <scope>NUCLEOTIDE SEQUENCE [LARGE SCALE GENOMIC DNA]</scope>
    <source>
        <strain evidence="12">972 / ATCC 24843</strain>
    </source>
</reference>
<comment type="function">
    <text evidence="10">Reversible hydration of carbon dioxide.</text>
</comment>
<dbReference type="AlphaFoldDB" id="A0AAN2H837"/>
<dbReference type="SMART" id="SM00947">
    <property type="entry name" value="Pro_CA"/>
    <property type="match status" value="1"/>
</dbReference>
<dbReference type="SMR" id="A0AAN2H837"/>
<evidence type="ECO:0000256" key="10">
    <source>
        <dbReference type="RuleBase" id="RU003956"/>
    </source>
</evidence>
<evidence type="ECO:0000256" key="2">
    <source>
        <dbReference type="ARBA" id="ARBA00012925"/>
    </source>
</evidence>
<keyword evidence="4 9" id="KW-0479">Metal-binding</keyword>
<dbReference type="InterPro" id="IPR036874">
    <property type="entry name" value="Carbonic_anhydrase_sf"/>
</dbReference>
<organism evidence="11 12">
    <name type="scientific">Schizosaccharomyces pombe (strain 972 / ATCC 24843)</name>
    <name type="common">Fission yeast</name>
    <dbReference type="NCBI Taxonomy" id="284812"/>
    <lineage>
        <taxon>Eukaryota</taxon>
        <taxon>Fungi</taxon>
        <taxon>Dikarya</taxon>
        <taxon>Ascomycota</taxon>
        <taxon>Taphrinomycotina</taxon>
        <taxon>Schizosaccharomycetes</taxon>
        <taxon>Schizosaccharomycetales</taxon>
        <taxon>Schizosaccharomycetaceae</taxon>
        <taxon>Schizosaccharomyces</taxon>
    </lineage>
</organism>
<feature type="binding site" evidence="9">
    <location>
        <position position="81"/>
    </location>
    <ligand>
        <name>Zn(2+)</name>
        <dbReference type="ChEBI" id="CHEBI:29105"/>
    </ligand>
</feature>
<evidence type="ECO:0000256" key="3">
    <source>
        <dbReference type="ARBA" id="ARBA00014628"/>
    </source>
</evidence>
<sequence>MPDRLKRRIEEIDHQDEIIDREASTASPVSGAGKIDQNGEIKDLLERNLTWSQQTSRKYPSFFTATKDIQTPQVLWIGCSDSRVPETTILNLLPGEVFVHRNIANVVPRSDINALAVMEYSVTVLKVKHIIVCGHYGCGGVAAALGPNLNNLLDHWLRHIRDVIEDNREELDAIEDPQLRRLKLAELNTRAQAISVTRVGFVREAMEKRGLQVHGWIYDLSNGQIKKLDITDAIKKAKYGTYDS</sequence>
<evidence type="ECO:0000313" key="12">
    <source>
        <dbReference type="Proteomes" id="UP000002485"/>
    </source>
</evidence>
<dbReference type="FunFam" id="3.40.1050.10:FF:000001">
    <property type="entry name" value="Carbonic anhydrase"/>
    <property type="match status" value="1"/>
</dbReference>
<name>A0AAN2H837_SCHPO</name>
<dbReference type="Pfam" id="PF00484">
    <property type="entry name" value="Pro_CA"/>
    <property type="match status" value="1"/>
</dbReference>
<evidence type="ECO:0000256" key="8">
    <source>
        <dbReference type="ARBA" id="ARBA00048348"/>
    </source>
</evidence>
<feature type="binding site" evidence="9">
    <location>
        <position position="79"/>
    </location>
    <ligand>
        <name>Zn(2+)</name>
        <dbReference type="ChEBI" id="CHEBI:29105"/>
    </ligand>
</feature>
<dbReference type="GO" id="GO:0004089">
    <property type="term" value="F:carbonate dehydratase activity"/>
    <property type="evidence" value="ECO:0007669"/>
    <property type="project" value="UniProtKB-UniRule"/>
</dbReference>
<dbReference type="GO" id="GO:0008270">
    <property type="term" value="F:zinc ion binding"/>
    <property type="evidence" value="ECO:0007669"/>
    <property type="project" value="UniProtKB-UniRule"/>
</dbReference>
<comment type="cofactor">
    <cofactor evidence="9">
        <name>Zn(2+)</name>
        <dbReference type="ChEBI" id="CHEBI:29105"/>
    </cofactor>
    <text evidence="9">Binds 1 zinc ion per subunit.</text>
</comment>
<dbReference type="PANTHER" id="PTHR11002:SF76">
    <property type="entry name" value="CARBONIC ANHYDRASE"/>
    <property type="match status" value="1"/>
</dbReference>
<keyword evidence="5 9" id="KW-0862">Zinc</keyword>
<keyword evidence="12" id="KW-1185">Reference proteome</keyword>
<accession>A0AAN2H837</accession>
<feature type="binding site" evidence="9">
    <location>
        <position position="135"/>
    </location>
    <ligand>
        <name>Zn(2+)</name>
        <dbReference type="ChEBI" id="CHEBI:29105"/>
    </ligand>
</feature>
<dbReference type="PANTHER" id="PTHR11002">
    <property type="entry name" value="CARBONIC ANHYDRASE"/>
    <property type="match status" value="1"/>
</dbReference>
<evidence type="ECO:0000313" key="11">
    <source>
        <dbReference type="EMBL" id="CAK9840824.1"/>
    </source>
</evidence>
<feature type="binding site" evidence="9">
    <location>
        <position position="138"/>
    </location>
    <ligand>
        <name>Zn(2+)</name>
        <dbReference type="ChEBI" id="CHEBI:29105"/>
    </ligand>
</feature>
<gene>
    <name evidence="11" type="primary">nce103</name>
    <name evidence="11" type="ORF">SPOM_SPBP8B7.05C</name>
</gene>
<evidence type="ECO:0000256" key="9">
    <source>
        <dbReference type="PIRSR" id="PIRSR601765-1"/>
    </source>
</evidence>
<evidence type="ECO:0000256" key="7">
    <source>
        <dbReference type="ARBA" id="ARBA00031969"/>
    </source>
</evidence>
<evidence type="ECO:0000256" key="5">
    <source>
        <dbReference type="ARBA" id="ARBA00022833"/>
    </source>
</evidence>
<dbReference type="CDD" id="cd00883">
    <property type="entry name" value="beta_CA_cladeA"/>
    <property type="match status" value="1"/>
</dbReference>
<evidence type="ECO:0000256" key="4">
    <source>
        <dbReference type="ARBA" id="ARBA00022723"/>
    </source>
</evidence>